<evidence type="ECO:0000256" key="4">
    <source>
        <dbReference type="ARBA" id="ARBA00022741"/>
    </source>
</evidence>
<proteinExistence type="inferred from homology"/>
<keyword evidence="7" id="KW-0594">Phospholipid biosynthesis</keyword>
<dbReference type="InterPro" id="IPR050187">
    <property type="entry name" value="Lipid_Phosphate_FormReg"/>
</dbReference>
<keyword evidence="4" id="KW-0547">Nucleotide-binding</keyword>
<dbReference type="Pfam" id="PF00781">
    <property type="entry name" value="DAGK_cat"/>
    <property type="match status" value="1"/>
</dbReference>
<dbReference type="Gene3D" id="2.60.200.40">
    <property type="match status" value="1"/>
</dbReference>
<evidence type="ECO:0000256" key="1">
    <source>
        <dbReference type="ARBA" id="ARBA00001946"/>
    </source>
</evidence>
<name>A0A852X0C0_9MICO</name>
<dbReference type="PROSITE" id="PS50146">
    <property type="entry name" value="DAGK"/>
    <property type="match status" value="1"/>
</dbReference>
<keyword evidence="6" id="KW-0067">ATP-binding</keyword>
<keyword evidence="3" id="KW-0808">Transferase</keyword>
<keyword evidence="7" id="KW-0443">Lipid metabolism</keyword>
<evidence type="ECO:0000256" key="5">
    <source>
        <dbReference type="ARBA" id="ARBA00022777"/>
    </source>
</evidence>
<evidence type="ECO:0000256" key="8">
    <source>
        <dbReference type="ARBA" id="ARBA00023264"/>
    </source>
</evidence>
<dbReference type="GO" id="GO:0005524">
    <property type="term" value="F:ATP binding"/>
    <property type="evidence" value="ECO:0007669"/>
    <property type="project" value="UniProtKB-KW"/>
</dbReference>
<evidence type="ECO:0000313" key="11">
    <source>
        <dbReference type="Proteomes" id="UP000592181"/>
    </source>
</evidence>
<dbReference type="SMART" id="SM00046">
    <property type="entry name" value="DAGKc"/>
    <property type="match status" value="1"/>
</dbReference>
<protein>
    <submittedName>
        <fullName evidence="10">YegS/Rv2252/BmrU family lipid kinase</fullName>
    </submittedName>
</protein>
<comment type="cofactor">
    <cofactor evidence="1">
        <name>Mg(2+)</name>
        <dbReference type="ChEBI" id="CHEBI:18420"/>
    </cofactor>
</comment>
<reference evidence="10 11" key="1">
    <citation type="submission" date="2020-07" db="EMBL/GenBank/DDBJ databases">
        <title>Sequencing the genomes of 1000 actinobacteria strains.</title>
        <authorList>
            <person name="Klenk H.-P."/>
        </authorList>
    </citation>
    <scope>NUCLEOTIDE SEQUENCE [LARGE SCALE GENOMIC DNA]</scope>
    <source>
        <strain evidence="10 11">DSM 24723</strain>
    </source>
</reference>
<evidence type="ECO:0000256" key="3">
    <source>
        <dbReference type="ARBA" id="ARBA00022679"/>
    </source>
</evidence>
<evidence type="ECO:0000313" key="10">
    <source>
        <dbReference type="EMBL" id="NYG35908.1"/>
    </source>
</evidence>
<dbReference type="InterPro" id="IPR045540">
    <property type="entry name" value="YegS/DAGK_C"/>
</dbReference>
<dbReference type="Pfam" id="PF19279">
    <property type="entry name" value="YegS_C"/>
    <property type="match status" value="1"/>
</dbReference>
<accession>A0A852X0C0</accession>
<dbReference type="PANTHER" id="PTHR12358:SF54">
    <property type="entry name" value="SPHINGOSINE KINASE RELATED PROTEIN"/>
    <property type="match status" value="1"/>
</dbReference>
<evidence type="ECO:0000256" key="7">
    <source>
        <dbReference type="ARBA" id="ARBA00023209"/>
    </source>
</evidence>
<dbReference type="InterPro" id="IPR017438">
    <property type="entry name" value="ATP-NAD_kinase_N"/>
</dbReference>
<dbReference type="AlphaFoldDB" id="A0A852X0C0"/>
<organism evidence="10 11">
    <name type="scientific">Janibacter alkaliphilus</name>
    <dbReference type="NCBI Taxonomy" id="1069963"/>
    <lineage>
        <taxon>Bacteria</taxon>
        <taxon>Bacillati</taxon>
        <taxon>Actinomycetota</taxon>
        <taxon>Actinomycetes</taxon>
        <taxon>Micrococcales</taxon>
        <taxon>Intrasporangiaceae</taxon>
        <taxon>Janibacter</taxon>
    </lineage>
</organism>
<dbReference type="SUPFAM" id="SSF111331">
    <property type="entry name" value="NAD kinase/diacylglycerol kinase-like"/>
    <property type="match status" value="1"/>
</dbReference>
<dbReference type="GO" id="GO:0008654">
    <property type="term" value="P:phospholipid biosynthetic process"/>
    <property type="evidence" value="ECO:0007669"/>
    <property type="project" value="UniProtKB-KW"/>
</dbReference>
<keyword evidence="7" id="KW-0444">Lipid biosynthesis</keyword>
<dbReference type="PANTHER" id="PTHR12358">
    <property type="entry name" value="SPHINGOSINE KINASE"/>
    <property type="match status" value="1"/>
</dbReference>
<dbReference type="EMBL" id="JACBZX010000001">
    <property type="protein sequence ID" value="NYG35908.1"/>
    <property type="molecule type" value="Genomic_DNA"/>
</dbReference>
<dbReference type="InterPro" id="IPR016064">
    <property type="entry name" value="NAD/diacylglycerol_kinase_sf"/>
</dbReference>
<dbReference type="InterPro" id="IPR001206">
    <property type="entry name" value="Diacylglycerol_kinase_cat_dom"/>
</dbReference>
<dbReference type="Gene3D" id="3.40.50.10330">
    <property type="entry name" value="Probable inorganic polyphosphate/atp-NAD kinase, domain 1"/>
    <property type="match status" value="1"/>
</dbReference>
<sequence>MTRRLLVIGNALAGTTDQASMDRAVEVLRTGAEVEVAMTGSLDELVEVVSGRADDAELVVVGGDGSMHALAQAIHQTGQDGAPPPVVGLIPLGTGNDFARAVNIPPDPAAAARIVLDGPLEEIDVIEDERAEIAVNVVHIGVGEEAARIAAPWKEALGRIRLGPVGYVIGGISAGIGQRGRYLEVIADDIPLADGRRRVLQVVVAVGTSVGGGTRLAPEAEPDDGKVEVIVSFAVAPLRRLRYALHLSRGEHTRLDDVVHAQAREVTVRGLRNEFGINADGELSDPVTERTWRVVPSAYRLHVPSRRGSTRVDGPPFPGRKG</sequence>
<evidence type="ECO:0000256" key="6">
    <source>
        <dbReference type="ARBA" id="ARBA00022840"/>
    </source>
</evidence>
<keyword evidence="11" id="KW-1185">Reference proteome</keyword>
<dbReference type="GO" id="GO:0016301">
    <property type="term" value="F:kinase activity"/>
    <property type="evidence" value="ECO:0007669"/>
    <property type="project" value="UniProtKB-KW"/>
</dbReference>
<comment type="similarity">
    <text evidence="2">Belongs to the diacylglycerol/lipid kinase family.</text>
</comment>
<gene>
    <name evidence="10" type="ORF">BJY28_000377</name>
</gene>
<keyword evidence="8" id="KW-1208">Phospholipid metabolism</keyword>
<dbReference type="Proteomes" id="UP000592181">
    <property type="component" value="Unassembled WGS sequence"/>
</dbReference>
<feature type="domain" description="DAGKc" evidence="9">
    <location>
        <begin position="1"/>
        <end position="132"/>
    </location>
</feature>
<comment type="caution">
    <text evidence="10">The sequence shown here is derived from an EMBL/GenBank/DDBJ whole genome shotgun (WGS) entry which is preliminary data.</text>
</comment>
<dbReference type="RefSeq" id="WP_179461496.1">
    <property type="nucleotide sequence ID" value="NZ_JACBZX010000001.1"/>
</dbReference>
<keyword evidence="5 10" id="KW-0418">Kinase</keyword>
<evidence type="ECO:0000259" key="9">
    <source>
        <dbReference type="PROSITE" id="PS50146"/>
    </source>
</evidence>
<evidence type="ECO:0000256" key="2">
    <source>
        <dbReference type="ARBA" id="ARBA00005983"/>
    </source>
</evidence>